<proteinExistence type="predicted"/>
<evidence type="ECO:0000313" key="2">
    <source>
        <dbReference type="Proteomes" id="UP000239340"/>
    </source>
</evidence>
<dbReference type="RefSeq" id="WP_199773336.1">
    <property type="nucleotide sequence ID" value="NZ_CP024307.1"/>
</dbReference>
<sequence>MKIRFIKDYTHFSVGDVADASDLSGGLAQGLIHLGIAERMPEEKVAKKGEKTAE</sequence>
<reference evidence="1 2" key="1">
    <citation type="submission" date="2017-10" db="EMBL/GenBank/DDBJ databases">
        <title>Analysis of the genome sequences of Rhizobium populations associated to common bean (phaseolus vulgaris).</title>
        <authorList>
            <person name="Bustos P."/>
            <person name="Santamaria R.I."/>
            <person name="Miranda-Sanchez F."/>
            <person name="Perez-Carrascal O."/>
            <person name="Juarez S."/>
            <person name="Lozano L."/>
            <person name="Martinez-Flores I."/>
            <person name="Vinuesa P."/>
            <person name="Martinez-Romero E."/>
            <person name="Cevallos M.A."/>
            <person name="Romero D."/>
            <person name="Davila G."/>
            <person name="Gonzalez V."/>
        </authorList>
    </citation>
    <scope>NUCLEOTIDE SEQUENCE [LARGE SCALE GENOMIC DNA]</scope>
    <source>
        <strain evidence="1 2">NXT3</strain>
    </source>
</reference>
<dbReference type="EMBL" id="CP024307">
    <property type="protein sequence ID" value="AUX76406.1"/>
    <property type="molecule type" value="Genomic_DNA"/>
</dbReference>
<accession>A0A2L0H4J1</accession>
<name>A0A2L0H4J1_RHIFR</name>
<organism evidence="1 2">
    <name type="scientific">Rhizobium fredii</name>
    <name type="common">Sinorhizobium fredii</name>
    <dbReference type="NCBI Taxonomy" id="380"/>
    <lineage>
        <taxon>Bacteria</taxon>
        <taxon>Pseudomonadati</taxon>
        <taxon>Pseudomonadota</taxon>
        <taxon>Alphaproteobacteria</taxon>
        <taxon>Hyphomicrobiales</taxon>
        <taxon>Rhizobiaceae</taxon>
        <taxon>Sinorhizobium/Ensifer group</taxon>
        <taxon>Sinorhizobium</taxon>
    </lineage>
</organism>
<gene>
    <name evidence="1" type="ORF">NXT3_CH01838</name>
</gene>
<evidence type="ECO:0000313" key="1">
    <source>
        <dbReference type="EMBL" id="AUX76406.1"/>
    </source>
</evidence>
<protein>
    <submittedName>
        <fullName evidence="1">Uncharacterized protein</fullName>
    </submittedName>
</protein>
<dbReference type="Proteomes" id="UP000239340">
    <property type="component" value="Chromosome"/>
</dbReference>
<dbReference type="AlphaFoldDB" id="A0A2L0H4J1"/>